<accession>A0A0M3RAM0</accession>
<feature type="chain" id="PRO_5038479546" evidence="1">
    <location>
        <begin position="23"/>
        <end position="369"/>
    </location>
</feature>
<evidence type="ECO:0000313" key="3">
    <source>
        <dbReference type="EMBL" id="ALC83422.1"/>
    </source>
</evidence>
<dbReference type="InterPro" id="IPR015168">
    <property type="entry name" value="SsuA/THI5"/>
</dbReference>
<evidence type="ECO:0000256" key="1">
    <source>
        <dbReference type="SAM" id="SignalP"/>
    </source>
</evidence>
<keyword evidence="1" id="KW-0732">Signal</keyword>
<dbReference type="PANTHER" id="PTHR30024">
    <property type="entry name" value="ALIPHATIC SULFONATES-BINDING PROTEIN-RELATED"/>
    <property type="match status" value="1"/>
</dbReference>
<dbReference type="Pfam" id="PF09084">
    <property type="entry name" value="NMT1"/>
    <property type="match status" value="1"/>
</dbReference>
<name>A0A0M3RAM0_9BACI</name>
<dbReference type="Proteomes" id="UP000067625">
    <property type="component" value="Chromosome"/>
</dbReference>
<evidence type="ECO:0000259" key="2">
    <source>
        <dbReference type="Pfam" id="PF09084"/>
    </source>
</evidence>
<dbReference type="PATRIC" id="fig|1441095.3.peg.4223"/>
<feature type="domain" description="SsuA/THI5-like" evidence="2">
    <location>
        <begin position="141"/>
        <end position="278"/>
    </location>
</feature>
<gene>
    <name evidence="3" type="ORF">AM592_19135</name>
</gene>
<dbReference type="STRING" id="1441095.AM592_19135"/>
<evidence type="ECO:0000313" key="4">
    <source>
        <dbReference type="Proteomes" id="UP000067625"/>
    </source>
</evidence>
<dbReference type="AlphaFoldDB" id="A0A0M3RAM0"/>
<protein>
    <submittedName>
        <fullName evidence="3">ABC transporter substrate-binding protein</fullName>
    </submittedName>
</protein>
<dbReference type="Gene3D" id="3.40.190.10">
    <property type="entry name" value="Periplasmic binding protein-like II"/>
    <property type="match status" value="2"/>
</dbReference>
<dbReference type="PROSITE" id="PS51257">
    <property type="entry name" value="PROKAR_LIPOPROTEIN"/>
    <property type="match status" value="1"/>
</dbReference>
<organism evidence="3 4">
    <name type="scientific">Bacillus gobiensis</name>
    <dbReference type="NCBI Taxonomy" id="1441095"/>
    <lineage>
        <taxon>Bacteria</taxon>
        <taxon>Bacillati</taxon>
        <taxon>Bacillota</taxon>
        <taxon>Bacilli</taxon>
        <taxon>Bacillales</taxon>
        <taxon>Bacillaceae</taxon>
        <taxon>Bacillus</taxon>
    </lineage>
</organism>
<dbReference type="RefSeq" id="WP_053605266.1">
    <property type="nucleotide sequence ID" value="NZ_CP012600.1"/>
</dbReference>
<reference evidence="3 4" key="2">
    <citation type="journal article" date="2016" name="Int. J. Syst. Evol. Microbiol.">
        <title>Bacillus gobiensis sp. nov., isolated from a soil sample.</title>
        <authorList>
            <person name="Liu B."/>
            <person name="Liu G.H."/>
            <person name="Cetin S."/>
            <person name="Schumann P."/>
            <person name="Pan Z.Z."/>
            <person name="Chen Q.Q."/>
        </authorList>
    </citation>
    <scope>NUCLEOTIDE SEQUENCE [LARGE SCALE GENOMIC DNA]</scope>
    <source>
        <strain evidence="3 4">FJAT-4402</strain>
    </source>
</reference>
<keyword evidence="4" id="KW-1185">Reference proteome</keyword>
<proteinExistence type="predicted"/>
<sequence length="369" mass="41242">MFVKRKFLLFSLFLLTVSLVQGCSGQVNTKADSADASSNGKETITIGYQTPTAQTWGALIVKNQRLFEKYLKEQHPDKDFNIVWFDANAGSILNNNMVGGKIQISFLGDMPSLLNAEAGLKQSNYNSVFLAFDGKGYEGINQSIVVPKGSKITSIEDLKGETVSTPIGSSSHRMLLDALEQHNLVNEVEIVDQSVTVGMQSVEQNKISAHSTWEPYPSLIESNNVGDILLSGEETKIDYLAAVVANADWAKENRSYVIAFLQALNEAHQLALNDPKKAAQIFQKESKFPYEITLKMAENIRFDSTVYQKDIDTLNSSIDFLTSIGRLNEAIKLKNFIDDSYLREAIKQQETPYLTDEELQGEWIKERVY</sequence>
<dbReference type="PANTHER" id="PTHR30024:SF45">
    <property type="entry name" value="ABC TRANSPORTER SUBSTRATE-BINDING PROTEIN"/>
    <property type="match status" value="1"/>
</dbReference>
<dbReference type="SUPFAM" id="SSF53850">
    <property type="entry name" value="Periplasmic binding protein-like II"/>
    <property type="match status" value="1"/>
</dbReference>
<dbReference type="OrthoDB" id="2579918at2"/>
<feature type="signal peptide" evidence="1">
    <location>
        <begin position="1"/>
        <end position="22"/>
    </location>
</feature>
<dbReference type="EMBL" id="CP012600">
    <property type="protein sequence ID" value="ALC83422.1"/>
    <property type="molecule type" value="Genomic_DNA"/>
</dbReference>
<reference evidence="4" key="1">
    <citation type="submission" date="2015-08" db="EMBL/GenBank/DDBJ databases">
        <title>Genome sequencing project for genomic taxonomy and phylogenomics of Bacillus-like bacteria.</title>
        <authorList>
            <person name="Liu B."/>
            <person name="Wang J."/>
            <person name="Zhu Y."/>
            <person name="Liu G."/>
            <person name="Chen Q."/>
            <person name="Chen Z."/>
            <person name="Lan J."/>
            <person name="Che J."/>
            <person name="Ge C."/>
            <person name="Shi H."/>
            <person name="Pan Z."/>
            <person name="Liu X."/>
        </authorList>
    </citation>
    <scope>NUCLEOTIDE SEQUENCE [LARGE SCALE GENOMIC DNA]</scope>
    <source>
        <strain evidence="4">FJAT-4402</strain>
    </source>
</reference>